<dbReference type="PANTHER" id="PTHR42879:SF6">
    <property type="entry name" value="NADPH-DEPENDENT REDUCTASE BACG"/>
    <property type="match status" value="1"/>
</dbReference>
<dbReference type="EMBL" id="JAIMBW010000001">
    <property type="protein sequence ID" value="MBY4891875.1"/>
    <property type="molecule type" value="Genomic_DNA"/>
</dbReference>
<protein>
    <submittedName>
        <fullName evidence="2">SDR family oxidoreductase</fullName>
    </submittedName>
</protein>
<comment type="similarity">
    <text evidence="1">Belongs to the short-chain dehydrogenases/reductases (SDR) family.</text>
</comment>
<dbReference type="PANTHER" id="PTHR42879">
    <property type="entry name" value="3-OXOACYL-(ACYL-CARRIER-PROTEIN) REDUCTASE"/>
    <property type="match status" value="1"/>
</dbReference>
<evidence type="ECO:0000313" key="3">
    <source>
        <dbReference type="Proteomes" id="UP000693972"/>
    </source>
</evidence>
<dbReference type="EMBL" id="CP078073">
    <property type="protein sequence ID" value="QXL88647.1"/>
    <property type="molecule type" value="Genomic_DNA"/>
</dbReference>
<dbReference type="PRINTS" id="PR00081">
    <property type="entry name" value="GDHRDH"/>
</dbReference>
<proteinExistence type="inferred from homology"/>
<dbReference type="RefSeq" id="WP_257891713.1">
    <property type="nucleotide sequence ID" value="NZ_JAIMBW010000001.1"/>
</dbReference>
<dbReference type="SUPFAM" id="SSF51735">
    <property type="entry name" value="NAD(P)-binding Rossmann-fold domains"/>
    <property type="match status" value="1"/>
</dbReference>
<dbReference type="InterPro" id="IPR002347">
    <property type="entry name" value="SDR_fam"/>
</dbReference>
<dbReference type="NCBIfam" id="NF005468">
    <property type="entry name" value="PRK07062.1"/>
    <property type="match status" value="1"/>
</dbReference>
<gene>
    <name evidence="2" type="ORF">KUL25_03755</name>
</gene>
<evidence type="ECO:0000313" key="2">
    <source>
        <dbReference type="EMBL" id="QXL88647.1"/>
    </source>
</evidence>
<dbReference type="InterPro" id="IPR050259">
    <property type="entry name" value="SDR"/>
</dbReference>
<keyword evidence="3" id="KW-1185">Reference proteome</keyword>
<dbReference type="InterPro" id="IPR036291">
    <property type="entry name" value="NAD(P)-bd_dom_sf"/>
</dbReference>
<dbReference type="Proteomes" id="UP000693972">
    <property type="component" value="Unassembled WGS sequence"/>
</dbReference>
<dbReference type="Pfam" id="PF13561">
    <property type="entry name" value="adh_short_C2"/>
    <property type="match status" value="1"/>
</dbReference>
<dbReference type="Gene3D" id="3.40.50.720">
    <property type="entry name" value="NAD(P)-binding Rossmann-like Domain"/>
    <property type="match status" value="1"/>
</dbReference>
<accession>A0A975TW28</accession>
<organism evidence="2">
    <name type="scientific">Gymnodinialimonas phycosphaerae</name>
    <dbReference type="NCBI Taxonomy" id="2841589"/>
    <lineage>
        <taxon>Bacteria</taxon>
        <taxon>Pseudomonadati</taxon>
        <taxon>Pseudomonadota</taxon>
        <taxon>Alphaproteobacteria</taxon>
        <taxon>Rhodobacterales</taxon>
        <taxon>Paracoccaceae</taxon>
        <taxon>Gymnodinialimonas</taxon>
    </lineage>
</organism>
<dbReference type="FunFam" id="3.40.50.720:FF:000084">
    <property type="entry name" value="Short-chain dehydrogenase reductase"/>
    <property type="match status" value="1"/>
</dbReference>
<reference evidence="2 3" key="1">
    <citation type="submission" date="2021-07" db="EMBL/GenBank/DDBJ databases">
        <title>Karlodiniumbacter phycospheric gen. nov., sp. nov., a phycosphere bacterium isolated from karlodinium veneficum.</title>
        <authorList>
            <person name="Peng Y."/>
            <person name="Jiang L."/>
            <person name="Lee J."/>
        </authorList>
    </citation>
    <scope>NUCLEOTIDE SEQUENCE</scope>
    <source>
        <strain evidence="2 3">N5</strain>
    </source>
</reference>
<dbReference type="PRINTS" id="PR00080">
    <property type="entry name" value="SDRFAMILY"/>
</dbReference>
<evidence type="ECO:0000256" key="1">
    <source>
        <dbReference type="ARBA" id="ARBA00006484"/>
    </source>
</evidence>
<sequence>MDLELQDRVVVVTGGTSGIGLAAVRIFLEDGAKVAFCARGAERLDAVVAELSAEFGADRLLGRAFSVLDAGAVAAFAAEVAQSFGGCDALVTNAGQGRVSTFADTSDSDWRDELELKFFSQLHPIRAFEAMLRDSDQGAIVAVNSLLALQPEPHMVCTSAARAGVQNLLKSLATELAPDIRVNSILLGLVDSAQWQRRFEAREDQGQSREDWFKALAKTKKIPMGRLGKPQEPARAIAFLASPAASYITGAKLEISGGVSRFA</sequence>
<dbReference type="AlphaFoldDB" id="A0A975TW28"/>
<name>A0A975TW28_9RHOB</name>